<dbReference type="OrthoDB" id="877111at2"/>
<protein>
    <submittedName>
        <fullName evidence="2">HNH endonuclease</fullName>
    </submittedName>
</protein>
<name>A0A366ECF1_9BACI</name>
<organism evidence="2 3">
    <name type="scientific">Rossellomorea aquimaris</name>
    <dbReference type="NCBI Taxonomy" id="189382"/>
    <lineage>
        <taxon>Bacteria</taxon>
        <taxon>Bacillati</taxon>
        <taxon>Bacillota</taxon>
        <taxon>Bacilli</taxon>
        <taxon>Bacillales</taxon>
        <taxon>Bacillaceae</taxon>
        <taxon>Rossellomorea</taxon>
    </lineage>
</organism>
<proteinExistence type="predicted"/>
<dbReference type="InterPro" id="IPR002711">
    <property type="entry name" value="HNH"/>
</dbReference>
<dbReference type="RefSeq" id="WP_113971384.1">
    <property type="nucleotide sequence ID" value="NZ_QNRJ01000029.1"/>
</dbReference>
<comment type="caution">
    <text evidence="2">The sequence shown here is derived from an EMBL/GenBank/DDBJ whole genome shotgun (WGS) entry which is preliminary data.</text>
</comment>
<dbReference type="Pfam" id="PF01844">
    <property type="entry name" value="HNH"/>
    <property type="match status" value="1"/>
</dbReference>
<dbReference type="GO" id="GO:0004519">
    <property type="term" value="F:endonuclease activity"/>
    <property type="evidence" value="ECO:0007669"/>
    <property type="project" value="UniProtKB-KW"/>
</dbReference>
<dbReference type="EMBL" id="QNRJ01000029">
    <property type="protein sequence ID" value="RBP00018.1"/>
    <property type="molecule type" value="Genomic_DNA"/>
</dbReference>
<dbReference type="Gene3D" id="1.10.30.50">
    <property type="match status" value="1"/>
</dbReference>
<dbReference type="CDD" id="cd00085">
    <property type="entry name" value="HNHc"/>
    <property type="match status" value="1"/>
</dbReference>
<gene>
    <name evidence="2" type="ORF">DET59_12940</name>
</gene>
<dbReference type="AlphaFoldDB" id="A0A366ECF1"/>
<evidence type="ECO:0000259" key="1">
    <source>
        <dbReference type="Pfam" id="PF01844"/>
    </source>
</evidence>
<reference evidence="2 3" key="1">
    <citation type="submission" date="2018-06" db="EMBL/GenBank/DDBJ databases">
        <title>Freshwater and sediment microbial communities from various areas in North America, analyzing microbe dynamics in response to fracking.</title>
        <authorList>
            <person name="Lamendella R."/>
        </authorList>
    </citation>
    <scope>NUCLEOTIDE SEQUENCE [LARGE SCALE GENOMIC DNA]</scope>
    <source>
        <strain evidence="2 3">97B</strain>
    </source>
</reference>
<dbReference type="GO" id="GO:0008270">
    <property type="term" value="F:zinc ion binding"/>
    <property type="evidence" value="ECO:0007669"/>
    <property type="project" value="InterPro"/>
</dbReference>
<evidence type="ECO:0000313" key="2">
    <source>
        <dbReference type="EMBL" id="RBP00018.1"/>
    </source>
</evidence>
<keyword evidence="2" id="KW-0540">Nuclease</keyword>
<keyword evidence="2" id="KW-0255">Endonuclease</keyword>
<feature type="domain" description="HNH" evidence="1">
    <location>
        <begin position="54"/>
        <end position="99"/>
    </location>
</feature>
<dbReference type="Proteomes" id="UP000252118">
    <property type="component" value="Unassembled WGS sequence"/>
</dbReference>
<keyword evidence="2" id="KW-0378">Hydrolase</keyword>
<accession>A0A366ECF1</accession>
<evidence type="ECO:0000313" key="3">
    <source>
        <dbReference type="Proteomes" id="UP000252118"/>
    </source>
</evidence>
<dbReference type="GO" id="GO:0003676">
    <property type="term" value="F:nucleic acid binding"/>
    <property type="evidence" value="ECO:0007669"/>
    <property type="project" value="InterPro"/>
</dbReference>
<dbReference type="InterPro" id="IPR003615">
    <property type="entry name" value="HNH_nuc"/>
</dbReference>
<sequence>MSSFFKMPVPVNINGRSSSITNSFINGIIPCIQPTDQEINEVLTLLGMNDAIVCAYCGDRHTEWDHFRPLVQNKRPTGYISEIQNLVPACGKCNQSKGNSSWREWILSGAKLSPYTRGIKNITEIISRLDSFEKWSKPTKVEFDEIVDPEIWEEHWRNCDRIHQLMRESQILSDKIKLEVQRQVLKNPSNEHVSRPEEITNSREPYEKKVGVLAQTTLREILESNRVPEKEIARLTTASYSKKEFNLSFPLLKPLDYSYDVKQQIKDEKGRNRYYSSPIRIMEREYYLCSQWYEPSKKHLIKWIELNKELV</sequence>